<dbReference type="Gene3D" id="1.10.510.10">
    <property type="entry name" value="Transferase(Phosphotransferase) domain 1"/>
    <property type="match status" value="1"/>
</dbReference>
<proteinExistence type="predicted"/>
<dbReference type="InterPro" id="IPR000719">
    <property type="entry name" value="Prot_kinase_dom"/>
</dbReference>
<dbReference type="SMART" id="SM00220">
    <property type="entry name" value="S_TKc"/>
    <property type="match status" value="1"/>
</dbReference>
<organism evidence="8 9">
    <name type="scientific">Penicillium citrinum</name>
    <dbReference type="NCBI Taxonomy" id="5077"/>
    <lineage>
        <taxon>Eukaryota</taxon>
        <taxon>Fungi</taxon>
        <taxon>Dikarya</taxon>
        <taxon>Ascomycota</taxon>
        <taxon>Pezizomycotina</taxon>
        <taxon>Eurotiomycetes</taxon>
        <taxon>Eurotiomycetidae</taxon>
        <taxon>Eurotiales</taxon>
        <taxon>Aspergillaceae</taxon>
        <taxon>Penicillium</taxon>
    </lineage>
</organism>
<dbReference type="GO" id="GO:0004674">
    <property type="term" value="F:protein serine/threonine kinase activity"/>
    <property type="evidence" value="ECO:0007669"/>
    <property type="project" value="UniProtKB-KW"/>
</dbReference>
<dbReference type="OrthoDB" id="10252171at2759"/>
<evidence type="ECO:0000313" key="8">
    <source>
        <dbReference type="EMBL" id="KAJ5234418.1"/>
    </source>
</evidence>
<keyword evidence="9" id="KW-1185">Reference proteome</keyword>
<dbReference type="AlphaFoldDB" id="A0A9W9P5J2"/>
<feature type="region of interest" description="Disordered" evidence="6">
    <location>
        <begin position="309"/>
        <end position="329"/>
    </location>
</feature>
<dbReference type="EMBL" id="JAPQKT010000003">
    <property type="protein sequence ID" value="KAJ5234418.1"/>
    <property type="molecule type" value="Genomic_DNA"/>
</dbReference>
<feature type="compositionally biased region" description="Basic and acidic residues" evidence="6">
    <location>
        <begin position="419"/>
        <end position="439"/>
    </location>
</feature>
<feature type="region of interest" description="Disordered" evidence="6">
    <location>
        <begin position="347"/>
        <end position="466"/>
    </location>
</feature>
<reference evidence="8" key="2">
    <citation type="journal article" date="2023" name="IMA Fungus">
        <title>Comparative genomic study of the Penicillium genus elucidates a diverse pangenome and 15 lateral gene transfer events.</title>
        <authorList>
            <person name="Petersen C."/>
            <person name="Sorensen T."/>
            <person name="Nielsen M.R."/>
            <person name="Sondergaard T.E."/>
            <person name="Sorensen J.L."/>
            <person name="Fitzpatrick D.A."/>
            <person name="Frisvad J.C."/>
            <person name="Nielsen K.L."/>
        </authorList>
    </citation>
    <scope>NUCLEOTIDE SEQUENCE</scope>
    <source>
        <strain evidence="8">IBT 23319</strain>
    </source>
</reference>
<gene>
    <name evidence="8" type="ORF">N7469_003586</name>
</gene>
<dbReference type="GeneID" id="81381673"/>
<feature type="compositionally biased region" description="Polar residues" evidence="6">
    <location>
        <begin position="354"/>
        <end position="395"/>
    </location>
</feature>
<dbReference type="PROSITE" id="PS50011">
    <property type="entry name" value="PROTEIN_KINASE_DOM"/>
    <property type="match status" value="1"/>
</dbReference>
<dbReference type="SUPFAM" id="SSF56112">
    <property type="entry name" value="Protein kinase-like (PK-like)"/>
    <property type="match status" value="1"/>
</dbReference>
<evidence type="ECO:0000256" key="6">
    <source>
        <dbReference type="SAM" id="MobiDB-lite"/>
    </source>
</evidence>
<keyword evidence="1" id="KW-0723">Serine/threonine-protein kinase</keyword>
<evidence type="ECO:0000256" key="5">
    <source>
        <dbReference type="ARBA" id="ARBA00022840"/>
    </source>
</evidence>
<evidence type="ECO:0000256" key="1">
    <source>
        <dbReference type="ARBA" id="ARBA00022527"/>
    </source>
</evidence>
<evidence type="ECO:0000256" key="4">
    <source>
        <dbReference type="ARBA" id="ARBA00022777"/>
    </source>
</evidence>
<dbReference type="GO" id="GO:0005634">
    <property type="term" value="C:nucleus"/>
    <property type="evidence" value="ECO:0007669"/>
    <property type="project" value="TreeGrafter"/>
</dbReference>
<dbReference type="GO" id="GO:0005524">
    <property type="term" value="F:ATP binding"/>
    <property type="evidence" value="ECO:0007669"/>
    <property type="project" value="UniProtKB-KW"/>
</dbReference>
<dbReference type="InterPro" id="IPR011009">
    <property type="entry name" value="Kinase-like_dom_sf"/>
</dbReference>
<dbReference type="PANTHER" id="PTHR24345:SF0">
    <property type="entry name" value="CELL CYCLE SERINE_THREONINE-PROTEIN KINASE CDC5_MSD2"/>
    <property type="match status" value="1"/>
</dbReference>
<reference evidence="8" key="1">
    <citation type="submission" date="2022-11" db="EMBL/GenBank/DDBJ databases">
        <authorList>
            <person name="Petersen C."/>
        </authorList>
    </citation>
    <scope>NUCLEOTIDE SEQUENCE</scope>
    <source>
        <strain evidence="8">IBT 23319</strain>
    </source>
</reference>
<keyword evidence="3" id="KW-0547">Nucleotide-binding</keyword>
<evidence type="ECO:0000256" key="2">
    <source>
        <dbReference type="ARBA" id="ARBA00022679"/>
    </source>
</evidence>
<dbReference type="PANTHER" id="PTHR24345">
    <property type="entry name" value="SERINE/THREONINE-PROTEIN KINASE PLK"/>
    <property type="match status" value="1"/>
</dbReference>
<keyword evidence="2" id="KW-0808">Transferase</keyword>
<dbReference type="Proteomes" id="UP001147733">
    <property type="component" value="Unassembled WGS sequence"/>
</dbReference>
<sequence>MARLPDLVRDSKLETRFLPDFSVETVHIYHWHEAEPAQRRPVSLSEHWKRQRKIGGGGYSTVWLESCPKVSRYGVQLRAVKQIETGGRFARIDFNRELEAIAKFSHPRNILIKSHPPQEWWVKIGDFGISKRMEENPETSTTLRGTTGFIAPELYGFVNPGSPYSTDIWSFGEIIFQMLTKKPVFKPISQLSSYIRHPETFPSTALSDAGVSASGIDFIQSLMKPKPDDRLTTEAALGHMWTQLASEASTPRADPLGSVESHPILTDEEEQRFEPYDEVNGSSLETLLSRGKTSSAGARATATAVESTGFDSNVKTGGSETLRPTKNKKTGGVRAKYAFIEDCDSNDDSKEFSHLSSGTASDSTESLFSNADVSSRTRPTQSTPVSDGTPHTSDNSRSRKPAAANSITTNRLSVAERIQILEREKKGKARASRESESKKASSTGSTPRIEIRSVKPARIPNSEGCK</sequence>
<evidence type="ECO:0000313" key="9">
    <source>
        <dbReference type="Proteomes" id="UP001147733"/>
    </source>
</evidence>
<feature type="compositionally biased region" description="Polar residues" evidence="6">
    <location>
        <begin position="309"/>
        <end position="324"/>
    </location>
</feature>
<evidence type="ECO:0000259" key="7">
    <source>
        <dbReference type="PROSITE" id="PS50011"/>
    </source>
</evidence>
<dbReference type="Gene3D" id="3.30.200.20">
    <property type="entry name" value="Phosphorylase Kinase, domain 1"/>
    <property type="match status" value="1"/>
</dbReference>
<evidence type="ECO:0000256" key="3">
    <source>
        <dbReference type="ARBA" id="ARBA00022741"/>
    </source>
</evidence>
<protein>
    <recommendedName>
        <fullName evidence="7">Protein kinase domain-containing protein</fullName>
    </recommendedName>
</protein>
<accession>A0A9W9P5J2</accession>
<keyword evidence="5" id="KW-0067">ATP-binding</keyword>
<keyword evidence="4" id="KW-0418">Kinase</keyword>
<name>A0A9W9P5J2_PENCI</name>
<feature type="domain" description="Protein kinase" evidence="7">
    <location>
        <begin position="1"/>
        <end position="242"/>
    </location>
</feature>
<dbReference type="RefSeq" id="XP_056501918.1">
    <property type="nucleotide sequence ID" value="XM_056642506.1"/>
</dbReference>
<dbReference type="Pfam" id="PF00069">
    <property type="entry name" value="Pkinase"/>
    <property type="match status" value="1"/>
</dbReference>
<comment type="caution">
    <text evidence="8">The sequence shown here is derived from an EMBL/GenBank/DDBJ whole genome shotgun (WGS) entry which is preliminary data.</text>
</comment>